<accession>A0AAV3QWW4</accession>
<gene>
    <name evidence="2" type="ORF">LIER_22423</name>
</gene>
<evidence type="ECO:0000256" key="1">
    <source>
        <dbReference type="SAM" id="MobiDB-lite"/>
    </source>
</evidence>
<sequence>MDEQGISSVFKDRLNPTLYDYRAYERECPYAPTHATRQGSLTTLSSDSSSNDLDSSLTTSPLPQPTVTDKVATKIASGINDVMDPVSIKGRMSQSSENHVDEFVARSYEETNEGEFSINGGMPLFRIEAHANQTLATLLVETPRPIPQNAL</sequence>
<protein>
    <submittedName>
        <fullName evidence="2">Uncharacterized protein</fullName>
    </submittedName>
</protein>
<name>A0AAV3QWW4_LITER</name>
<feature type="region of interest" description="Disordered" evidence="1">
    <location>
        <begin position="34"/>
        <end position="69"/>
    </location>
</feature>
<keyword evidence="3" id="KW-1185">Reference proteome</keyword>
<evidence type="ECO:0000313" key="3">
    <source>
        <dbReference type="Proteomes" id="UP001454036"/>
    </source>
</evidence>
<evidence type="ECO:0000313" key="2">
    <source>
        <dbReference type="EMBL" id="GAA0167503.1"/>
    </source>
</evidence>
<comment type="caution">
    <text evidence="2">The sequence shown here is derived from an EMBL/GenBank/DDBJ whole genome shotgun (WGS) entry which is preliminary data.</text>
</comment>
<reference evidence="2 3" key="1">
    <citation type="submission" date="2024-01" db="EMBL/GenBank/DDBJ databases">
        <title>The complete chloroplast genome sequence of Lithospermum erythrorhizon: insights into the phylogenetic relationship among Boraginaceae species and the maternal lineages of purple gromwells.</title>
        <authorList>
            <person name="Okada T."/>
            <person name="Watanabe K."/>
        </authorList>
    </citation>
    <scope>NUCLEOTIDE SEQUENCE [LARGE SCALE GENOMIC DNA]</scope>
</reference>
<dbReference type="Proteomes" id="UP001454036">
    <property type="component" value="Unassembled WGS sequence"/>
</dbReference>
<dbReference type="AlphaFoldDB" id="A0AAV3QWW4"/>
<feature type="compositionally biased region" description="Low complexity" evidence="1">
    <location>
        <begin position="40"/>
        <end position="60"/>
    </location>
</feature>
<organism evidence="2 3">
    <name type="scientific">Lithospermum erythrorhizon</name>
    <name type="common">Purple gromwell</name>
    <name type="synonym">Lithospermum officinale var. erythrorhizon</name>
    <dbReference type="NCBI Taxonomy" id="34254"/>
    <lineage>
        <taxon>Eukaryota</taxon>
        <taxon>Viridiplantae</taxon>
        <taxon>Streptophyta</taxon>
        <taxon>Embryophyta</taxon>
        <taxon>Tracheophyta</taxon>
        <taxon>Spermatophyta</taxon>
        <taxon>Magnoliopsida</taxon>
        <taxon>eudicotyledons</taxon>
        <taxon>Gunneridae</taxon>
        <taxon>Pentapetalae</taxon>
        <taxon>asterids</taxon>
        <taxon>lamiids</taxon>
        <taxon>Boraginales</taxon>
        <taxon>Boraginaceae</taxon>
        <taxon>Boraginoideae</taxon>
        <taxon>Lithospermeae</taxon>
        <taxon>Lithospermum</taxon>
    </lineage>
</organism>
<dbReference type="EMBL" id="BAABME010006121">
    <property type="protein sequence ID" value="GAA0167503.1"/>
    <property type="molecule type" value="Genomic_DNA"/>
</dbReference>
<proteinExistence type="predicted"/>